<dbReference type="VEuPathDB" id="VectorBase:HLOH_048970"/>
<evidence type="ECO:0000313" key="3">
    <source>
        <dbReference type="Proteomes" id="UP000821853"/>
    </source>
</evidence>
<organism evidence="2 3">
    <name type="scientific">Haemaphysalis longicornis</name>
    <name type="common">Bush tick</name>
    <dbReference type="NCBI Taxonomy" id="44386"/>
    <lineage>
        <taxon>Eukaryota</taxon>
        <taxon>Metazoa</taxon>
        <taxon>Ecdysozoa</taxon>
        <taxon>Arthropoda</taxon>
        <taxon>Chelicerata</taxon>
        <taxon>Arachnida</taxon>
        <taxon>Acari</taxon>
        <taxon>Parasitiformes</taxon>
        <taxon>Ixodida</taxon>
        <taxon>Ixodoidea</taxon>
        <taxon>Ixodidae</taxon>
        <taxon>Haemaphysalinae</taxon>
        <taxon>Haemaphysalis</taxon>
    </lineage>
</organism>
<reference evidence="2 3" key="1">
    <citation type="journal article" date="2020" name="Cell">
        <title>Large-Scale Comparative Analyses of Tick Genomes Elucidate Their Genetic Diversity and Vector Capacities.</title>
        <authorList>
            <consortium name="Tick Genome and Microbiome Consortium (TIGMIC)"/>
            <person name="Jia N."/>
            <person name="Wang J."/>
            <person name="Shi W."/>
            <person name="Du L."/>
            <person name="Sun Y."/>
            <person name="Zhan W."/>
            <person name="Jiang J.F."/>
            <person name="Wang Q."/>
            <person name="Zhang B."/>
            <person name="Ji P."/>
            <person name="Bell-Sakyi L."/>
            <person name="Cui X.M."/>
            <person name="Yuan T.T."/>
            <person name="Jiang B.G."/>
            <person name="Yang W.F."/>
            <person name="Lam T.T."/>
            <person name="Chang Q.C."/>
            <person name="Ding S.J."/>
            <person name="Wang X.J."/>
            <person name="Zhu J.G."/>
            <person name="Ruan X.D."/>
            <person name="Zhao L."/>
            <person name="Wei J.T."/>
            <person name="Ye R.Z."/>
            <person name="Que T.C."/>
            <person name="Du C.H."/>
            <person name="Zhou Y.H."/>
            <person name="Cheng J.X."/>
            <person name="Dai P.F."/>
            <person name="Guo W.B."/>
            <person name="Han X.H."/>
            <person name="Huang E.J."/>
            <person name="Li L.F."/>
            <person name="Wei W."/>
            <person name="Gao Y.C."/>
            <person name="Liu J.Z."/>
            <person name="Shao H.Z."/>
            <person name="Wang X."/>
            <person name="Wang C.C."/>
            <person name="Yang T.C."/>
            <person name="Huo Q.B."/>
            <person name="Li W."/>
            <person name="Chen H.Y."/>
            <person name="Chen S.E."/>
            <person name="Zhou L.G."/>
            <person name="Ni X.B."/>
            <person name="Tian J.H."/>
            <person name="Sheng Y."/>
            <person name="Liu T."/>
            <person name="Pan Y.S."/>
            <person name="Xia L.Y."/>
            <person name="Li J."/>
            <person name="Zhao F."/>
            <person name="Cao W.C."/>
        </authorList>
    </citation>
    <scope>NUCLEOTIDE SEQUENCE [LARGE SCALE GENOMIC DNA]</scope>
    <source>
        <strain evidence="2">HaeL-2018</strain>
    </source>
</reference>
<keyword evidence="3" id="KW-1185">Reference proteome</keyword>
<dbReference type="EMBL" id="JABSTR010000011">
    <property type="protein sequence ID" value="KAH9382439.1"/>
    <property type="molecule type" value="Genomic_DNA"/>
</dbReference>
<sequence length="177" mass="18816">MIFLLMYAANFGSRGFARSDIQNSEQNKTCASYFRTSAPQNGATFFFFYVEVPSQTFARALATLRPVCAEDPGNEWGRPCKRTDVEDPGVPEALALLGWPESSRSGLLASGVDGDDCYGARGRGRRGAAAAAGRGTVPVVVAAAAGGIAMVVVVVSGGVVRRRRSPLRAQGLQRSWK</sequence>
<name>A0A9J6H6H9_HAELO</name>
<keyword evidence="1" id="KW-1133">Transmembrane helix</keyword>
<keyword evidence="1" id="KW-0472">Membrane</keyword>
<dbReference type="Proteomes" id="UP000821853">
    <property type="component" value="Chromosome 9"/>
</dbReference>
<accession>A0A9J6H6H9</accession>
<keyword evidence="1" id="KW-0812">Transmembrane</keyword>
<protein>
    <submittedName>
        <fullName evidence="2">Uncharacterized protein</fullName>
    </submittedName>
</protein>
<proteinExistence type="predicted"/>
<comment type="caution">
    <text evidence="2">The sequence shown here is derived from an EMBL/GenBank/DDBJ whole genome shotgun (WGS) entry which is preliminary data.</text>
</comment>
<gene>
    <name evidence="2" type="ORF">HPB48_004299</name>
</gene>
<evidence type="ECO:0000313" key="2">
    <source>
        <dbReference type="EMBL" id="KAH9382439.1"/>
    </source>
</evidence>
<dbReference type="AlphaFoldDB" id="A0A9J6H6H9"/>
<feature type="transmembrane region" description="Helical" evidence="1">
    <location>
        <begin position="139"/>
        <end position="160"/>
    </location>
</feature>
<evidence type="ECO:0000256" key="1">
    <source>
        <dbReference type="SAM" id="Phobius"/>
    </source>
</evidence>